<accession>A0A3R7F6P4</accession>
<dbReference type="Gene3D" id="3.30.559.10">
    <property type="entry name" value="Chloramphenicol acetyltransferase-like domain"/>
    <property type="match status" value="2"/>
</dbReference>
<evidence type="ECO:0000256" key="3">
    <source>
        <dbReference type="ARBA" id="ARBA00022598"/>
    </source>
</evidence>
<dbReference type="Gene3D" id="1.10.1200.10">
    <property type="entry name" value="ACP-like"/>
    <property type="match status" value="2"/>
</dbReference>
<dbReference type="InterPro" id="IPR042099">
    <property type="entry name" value="ANL_N_sf"/>
</dbReference>
<dbReference type="GO" id="GO:0016874">
    <property type="term" value="F:ligase activity"/>
    <property type="evidence" value="ECO:0007669"/>
    <property type="project" value="UniProtKB-KW"/>
</dbReference>
<dbReference type="CDD" id="cd05918">
    <property type="entry name" value="A_NRPS_SidN3_like"/>
    <property type="match status" value="1"/>
</dbReference>
<dbReference type="SMART" id="SM00823">
    <property type="entry name" value="PKS_PP"/>
    <property type="match status" value="1"/>
</dbReference>
<dbReference type="FunFam" id="3.40.50.980:FF:000001">
    <property type="entry name" value="Non-ribosomal peptide synthetase"/>
    <property type="match status" value="1"/>
</dbReference>
<reference evidence="8 9" key="1">
    <citation type="submission" date="2018-08" db="EMBL/GenBank/DDBJ databases">
        <title>Draft genome sequences of two Aspergillus turcosus clinical strains isolated from bronchoalveolar lavage fluid: one azole-susceptible and the other azole-resistant.</title>
        <authorList>
            <person name="Parent-Michaud M."/>
            <person name="Dufresne P.J."/>
            <person name="Fournier E."/>
            <person name="Martineau C."/>
            <person name="Moreira S."/>
            <person name="Perkins V."/>
            <person name="De Repentigny L."/>
            <person name="Dufresne S.F."/>
        </authorList>
    </citation>
    <scope>NUCLEOTIDE SEQUENCE [LARGE SCALE GENOMIC DNA]</scope>
    <source>
        <strain evidence="8">HMR AF 1038</strain>
    </source>
</reference>
<dbReference type="OrthoDB" id="416786at2759"/>
<dbReference type="InterPro" id="IPR009081">
    <property type="entry name" value="PP-bd_ACP"/>
</dbReference>
<evidence type="ECO:0000256" key="1">
    <source>
        <dbReference type="ARBA" id="ARBA00022450"/>
    </source>
</evidence>
<proteinExistence type="inferred from homology"/>
<dbReference type="STRING" id="1245748.A0A3R7F6P4"/>
<feature type="domain" description="Carrier" evidence="7">
    <location>
        <begin position="755"/>
        <end position="831"/>
    </location>
</feature>
<comment type="similarity">
    <text evidence="5">Belongs to the NRP synthetase family.</text>
</comment>
<dbReference type="GO" id="GO:0044550">
    <property type="term" value="P:secondary metabolite biosynthetic process"/>
    <property type="evidence" value="ECO:0007669"/>
    <property type="project" value="TreeGrafter"/>
</dbReference>
<organism evidence="8 9">
    <name type="scientific">Aspergillus turcosus</name>
    <dbReference type="NCBI Taxonomy" id="1245748"/>
    <lineage>
        <taxon>Eukaryota</taxon>
        <taxon>Fungi</taxon>
        <taxon>Dikarya</taxon>
        <taxon>Ascomycota</taxon>
        <taxon>Pezizomycotina</taxon>
        <taxon>Eurotiomycetes</taxon>
        <taxon>Eurotiomycetidae</taxon>
        <taxon>Eurotiales</taxon>
        <taxon>Aspergillaceae</taxon>
        <taxon>Aspergillus</taxon>
        <taxon>Aspergillus subgen. Fumigati</taxon>
    </lineage>
</organism>
<dbReference type="Proteomes" id="UP000215289">
    <property type="component" value="Unassembled WGS sequence"/>
</dbReference>
<dbReference type="EMBL" id="NIDN02000094">
    <property type="protein sequence ID" value="RLL96949.1"/>
    <property type="molecule type" value="Genomic_DNA"/>
</dbReference>
<keyword evidence="1" id="KW-0596">Phosphopantetheine</keyword>
<evidence type="ECO:0000313" key="9">
    <source>
        <dbReference type="Proteomes" id="UP000215289"/>
    </source>
</evidence>
<name>A0A3R7F6P4_9EURO</name>
<feature type="region of interest" description="Disordered" evidence="6">
    <location>
        <begin position="1"/>
        <end position="33"/>
    </location>
</feature>
<dbReference type="NCBIfam" id="TIGR01733">
    <property type="entry name" value="AA-adenyl-dom"/>
    <property type="match status" value="1"/>
</dbReference>
<dbReference type="PROSITE" id="PS00455">
    <property type="entry name" value="AMP_BINDING"/>
    <property type="match status" value="1"/>
</dbReference>
<dbReference type="PANTHER" id="PTHR45527">
    <property type="entry name" value="NONRIBOSOMAL PEPTIDE SYNTHETASE"/>
    <property type="match status" value="1"/>
</dbReference>
<protein>
    <recommendedName>
        <fullName evidence="7">Carrier domain-containing protein</fullName>
    </recommendedName>
</protein>
<dbReference type="InterPro" id="IPR020806">
    <property type="entry name" value="PKS_PP-bd"/>
</dbReference>
<keyword evidence="2" id="KW-0597">Phosphoprotein</keyword>
<dbReference type="PROSITE" id="PS50075">
    <property type="entry name" value="CARRIER"/>
    <property type="match status" value="2"/>
</dbReference>
<dbReference type="PANTHER" id="PTHR45527:SF16">
    <property type="entry name" value="NONRIBOSOMAL PEPTIDE SYNTHASE ATNA-RELATED"/>
    <property type="match status" value="1"/>
</dbReference>
<dbReference type="Gene3D" id="3.40.50.12780">
    <property type="entry name" value="N-terminal domain of ligase-like"/>
    <property type="match status" value="1"/>
</dbReference>
<keyword evidence="3" id="KW-0436">Ligase</keyword>
<evidence type="ECO:0000256" key="5">
    <source>
        <dbReference type="ARBA" id="ARBA00029454"/>
    </source>
</evidence>
<dbReference type="InterPro" id="IPR000873">
    <property type="entry name" value="AMP-dep_synth/lig_dom"/>
</dbReference>
<dbReference type="CDD" id="cd19545">
    <property type="entry name" value="FUM14_C_NRPS-like"/>
    <property type="match status" value="1"/>
</dbReference>
<keyword evidence="4" id="KW-0677">Repeat</keyword>
<dbReference type="CDD" id="cd19542">
    <property type="entry name" value="CT_NRPS-like"/>
    <property type="match status" value="1"/>
</dbReference>
<comment type="caution">
    <text evidence="8">The sequence shown here is derived from an EMBL/GenBank/DDBJ whole genome shotgun (WGS) entry which is preliminary data.</text>
</comment>
<dbReference type="FunFam" id="3.30.300.30:FF:000015">
    <property type="entry name" value="Nonribosomal peptide synthase SidD"/>
    <property type="match status" value="1"/>
</dbReference>
<dbReference type="FunFam" id="3.40.50.12780:FF:000014">
    <property type="entry name" value="Nonribosomal peptide synthetase 1"/>
    <property type="match status" value="1"/>
</dbReference>
<evidence type="ECO:0000313" key="8">
    <source>
        <dbReference type="EMBL" id="RLL96949.1"/>
    </source>
</evidence>
<evidence type="ECO:0000259" key="7">
    <source>
        <dbReference type="PROSITE" id="PS50075"/>
    </source>
</evidence>
<evidence type="ECO:0000256" key="4">
    <source>
        <dbReference type="ARBA" id="ARBA00022737"/>
    </source>
</evidence>
<dbReference type="Pfam" id="PF00550">
    <property type="entry name" value="PP-binding"/>
    <property type="match status" value="2"/>
</dbReference>
<dbReference type="Pfam" id="PF00501">
    <property type="entry name" value="AMP-binding"/>
    <property type="match status" value="1"/>
</dbReference>
<dbReference type="InterPro" id="IPR001242">
    <property type="entry name" value="Condensation_dom"/>
</dbReference>
<dbReference type="SUPFAM" id="SSF47336">
    <property type="entry name" value="ACP-like"/>
    <property type="match status" value="2"/>
</dbReference>
<feature type="domain" description="Carrier" evidence="7">
    <location>
        <begin position="1359"/>
        <end position="1432"/>
    </location>
</feature>
<dbReference type="SUPFAM" id="SSF56801">
    <property type="entry name" value="Acetyl-CoA synthetase-like"/>
    <property type="match status" value="1"/>
</dbReference>
<dbReference type="Gene3D" id="3.30.300.30">
    <property type="match status" value="1"/>
</dbReference>
<gene>
    <name evidence="8" type="ORF">CFD26_106367</name>
</gene>
<evidence type="ECO:0000256" key="2">
    <source>
        <dbReference type="ARBA" id="ARBA00022553"/>
    </source>
</evidence>
<dbReference type="GO" id="GO:0005737">
    <property type="term" value="C:cytoplasm"/>
    <property type="evidence" value="ECO:0007669"/>
    <property type="project" value="TreeGrafter"/>
</dbReference>
<evidence type="ECO:0000256" key="6">
    <source>
        <dbReference type="SAM" id="MobiDB-lite"/>
    </source>
</evidence>
<dbReference type="SUPFAM" id="SSF52777">
    <property type="entry name" value="CoA-dependent acyltransferases"/>
    <property type="match status" value="4"/>
</dbReference>
<dbReference type="InterPro" id="IPR045851">
    <property type="entry name" value="AMP-bd_C_sf"/>
</dbReference>
<dbReference type="InterPro" id="IPR020845">
    <property type="entry name" value="AMP-binding_CS"/>
</dbReference>
<dbReference type="InterPro" id="IPR023213">
    <property type="entry name" value="CAT-like_dom_sf"/>
</dbReference>
<dbReference type="GO" id="GO:0043041">
    <property type="term" value="P:amino acid activation for nonribosomal peptide biosynthetic process"/>
    <property type="evidence" value="ECO:0007669"/>
    <property type="project" value="TreeGrafter"/>
</dbReference>
<dbReference type="Pfam" id="PF00668">
    <property type="entry name" value="Condensation"/>
    <property type="match status" value="2"/>
</dbReference>
<dbReference type="GO" id="GO:0031177">
    <property type="term" value="F:phosphopantetheine binding"/>
    <property type="evidence" value="ECO:0007669"/>
    <property type="project" value="InterPro"/>
</dbReference>
<keyword evidence="9" id="KW-1185">Reference proteome</keyword>
<dbReference type="Gene3D" id="3.30.559.30">
    <property type="entry name" value="Nonribosomal peptide synthetase, condensation domain"/>
    <property type="match status" value="2"/>
</dbReference>
<dbReference type="InterPro" id="IPR010071">
    <property type="entry name" value="AA_adenyl_dom"/>
</dbReference>
<dbReference type="InterPro" id="IPR036736">
    <property type="entry name" value="ACP-like_sf"/>
</dbReference>
<sequence length="1878" mass="208436">MSIGQTLGSSGDVERPGRFPRLQSPNNKDRQTASVTLGSNHSKALLEVGGRGTPELFHLLKTAWPILLADYIDSKTVSFGILCGDPGNTIVKQWSAAVDLEQPISRAVTVEKLHEWPLAEVEQNGQFNTCVSRKVSPDLESKDIQASMIGDILIIADDTGSSPQIDLHYRVSVLGQRQAQHVITGLGAVLDSLVFSFQQPIMELNMLHDHHRDQIWSWNSQAPEEATNGCIHTLFQLQCAKSPRLQAVCAWDGCFTYAEVDEWSNKVATRLRKYDIREESIIPILLEKSKWVVVAMLGVLKAGAAFVLLDVSYPVGRLRDICDDVQAQVLIQSVEAQTIKRPMNIVAVGEGVVDWDSSPPPTTSITPRNAAYVSYTSGSTGKPKGVVIEHGSFCTNSLATSKVHNLNGSSRVLQYASFAFDVSIQECLTPLLLGGCTCIPSEAQRINNLAESCEELQVNWAELTPSVARLLQPEEVPSMKTLVLGGEATSPIDIAKWQHLRLISAYGPAECTIVSTVQPHVDEPSNIGRSYGGTCWIVDKDNHHRLLPIGAVGELVIGGPIVGRGYLNRPAQTEAVFFTHPVWAAAFGLGRDYRFYRTGDLVRYNADGDIIYCGRKDTQVKIHGQRVELGEIEYHAQSCLESEDITVELGLRGNQRPFLVLFMAPKGKVAGDACPSSLFCEPSDEFRQRILRVKARLRDLLPDFMIPAVYIPLSATPLSRTGKVDRRLLRSTLSQLSDSQVRKYRISDPPRTVESPTTSAEKTLRQLFATVLEVSEAEIGIDDSIFQLGGDSITAISLVAEARKRGLAMTVASVFQSQSIRRLVANMGNIFASSTSPVLPFSLLNMEKESLIQQAAKQCNINPSQIEDIYPCTPLQEAMMGFTMRNPSSFQAQFCFRLPTTLDMARFKHAWSTVLAARPILRTRIVQLDAPHALQVVVRGEETIPWHSVNQADEFTRNFMCLGDPLIQLCMANRLGERVQPTFILTMHHAIFDMWSYKIVLEEVEAAYRGLSISWQSFAPFIKYISSSDAANSREFWKDEFLSLKAPDFPAAPALGHGSRSVRRLHSRFQVARWPRGSYTISTVIRLAYAMLISRSTLSNDVVFGVTVNGRSAPVSGIPELAAPTIATMPLRTVLHPDISVQETLFGMQEHATRLIPFEHTGLRWIKTFSAEAASACDFKSLLVIQPPVRRGVSPALFGDPLENDDEQLRFNTHPLTLICKLADDGWIDLTAVFDSDVISTDETQALLDHFASLVGQINDNLERPVGSIISFGPIVAAPGFHSDKLLVSHVLLRLGEYLRQSMPKALVPFLCSPIKYLPKDSPRQPDREALRVAASNLWRKSQHTSKFPETSEASCSRPIHLPTAQNIIACVLGIKAEDVGSEDDFFALGGDSSAAMQMVMLCKKEGFSLTVRDIFQQRKISRIASNFQPLVRMKSPPNPDLDLNRSTRFSLLRLTCDYERATFEIAVKAQLCIRSMDALEDAYPCTTVHEGLLWTQSHEPMDYQSHTIWEVTATVRDSPVCPFRLRDSWLILVRRHPALRTILINNPFPGKTCTKIHIVLRDAPGEVTVLSGVNDDIMHRPNLETGTGRPPHKFTIYQTHQNRVYCKLEGNQALLDGTSLSIILQELAQACNGTLPPAPGPLYRSVVEYLHGMSDVEGHDSYWKNQMATAEPCLFPSLSREDSGQDTLNVTRIEIRDAVNLRQYCATSGFTLSNIFQVAWGLTLRSYTNQNNICFGALVSGRDLPLEGVHKTIGPFFNVLPCQLDLSTPDPLVRVLRGNQVEIANRLSNQHCSLTDILRHSGYFGQRLFNTCISLEQQLSSSQADGVCFTEIDTREPTEYILLSVIDKQTSFEARLTYFASIMSEKQATEVIDFRGL</sequence>